<dbReference type="AlphaFoldDB" id="A0A699HNI4"/>
<protein>
    <submittedName>
        <fullName evidence="1">Uncharacterized protein</fullName>
    </submittedName>
</protein>
<accession>A0A699HNI4</accession>
<sequence length="722" mass="82549">MEYVFKEADLPSLHLNDIEDIFPPYYQNKLHHLDGKIQTDLVVALWFFIRRTVIKHRVKDVQLGMESYQTKHNLTKPQVLAVNVDRTKPYTIFYKPRDKDKKRAMSMVKVIEKTLHRKRIIKSLECYVGGRNHEYNAKAFKNSKVRFSTPTGGILGEVGVTTFRNAIGVNYLSHSSEYDGLPSFETIREWFLTIRYSEEIKATGTLIKYLLPPRWRFLMGQIKQCIGGKTGGFDQISNKDAIIMYGLANRVEIDYASLSLHHASTTSTTEADLGIFAPNDSISKQQGSSFSFPFLVMSKRNLSIVTCSLSQSDLVDFVEEHRNSLCYDPKLPFSNQTSLDAPKGYIPLYLSLFSIGNLCFHLNDFYLDVFEFFWCHFPLLNLFGVVRITSFAVACKAYGEEATVPLFKSLLTLGPTGDWVTFQKMPGLDIPAIFGVSMFNIPNWKLEFIFVKQTLIFNICPDLITDFRHGQGTFAYPYPMKPFDKTLRDRLCRLIFKAQSFLEPILYLVEMAFQNFMKKPGQSPSFFVRPMSQSVDVVSPLVDRLTVTVDDDQLRSVIIVEGSKKGRSITEALKEESTIMRPMSKKKKNEGPWRMSERGSILPHSTTIPKDVEEAHATHNMLSGLHYPLFRDKLGCWLVAGTVAFKKVFEIKVEPRGRRLQYRRLLILCKGLPRLVPFSPCIPPFYAVESEYVIFRLHSLRCVGDVEQRLSAASFWANSVGP</sequence>
<evidence type="ECO:0000313" key="1">
    <source>
        <dbReference type="EMBL" id="GEY49251.1"/>
    </source>
</evidence>
<organism evidence="1">
    <name type="scientific">Tanacetum cinerariifolium</name>
    <name type="common">Dalmatian daisy</name>
    <name type="synonym">Chrysanthemum cinerariifolium</name>
    <dbReference type="NCBI Taxonomy" id="118510"/>
    <lineage>
        <taxon>Eukaryota</taxon>
        <taxon>Viridiplantae</taxon>
        <taxon>Streptophyta</taxon>
        <taxon>Embryophyta</taxon>
        <taxon>Tracheophyta</taxon>
        <taxon>Spermatophyta</taxon>
        <taxon>Magnoliopsida</taxon>
        <taxon>eudicotyledons</taxon>
        <taxon>Gunneridae</taxon>
        <taxon>Pentapetalae</taxon>
        <taxon>asterids</taxon>
        <taxon>campanulids</taxon>
        <taxon>Asterales</taxon>
        <taxon>Asteraceae</taxon>
        <taxon>Asteroideae</taxon>
        <taxon>Anthemideae</taxon>
        <taxon>Anthemidinae</taxon>
        <taxon>Tanacetum</taxon>
    </lineage>
</organism>
<name>A0A699HNI4_TANCI</name>
<proteinExistence type="predicted"/>
<reference evidence="1" key="1">
    <citation type="journal article" date="2019" name="Sci. Rep.">
        <title>Draft genome of Tanacetum cinerariifolium, the natural source of mosquito coil.</title>
        <authorList>
            <person name="Yamashiro T."/>
            <person name="Shiraishi A."/>
            <person name="Satake H."/>
            <person name="Nakayama K."/>
        </authorList>
    </citation>
    <scope>NUCLEOTIDE SEQUENCE</scope>
</reference>
<dbReference type="EMBL" id="BKCJ010183124">
    <property type="protein sequence ID" value="GEY49251.1"/>
    <property type="molecule type" value="Genomic_DNA"/>
</dbReference>
<comment type="caution">
    <text evidence="1">The sequence shown here is derived from an EMBL/GenBank/DDBJ whole genome shotgun (WGS) entry which is preliminary data.</text>
</comment>
<gene>
    <name evidence="1" type="ORF">Tci_421225</name>
</gene>